<feature type="transmembrane region" description="Helical" evidence="1">
    <location>
        <begin position="18"/>
        <end position="41"/>
    </location>
</feature>
<dbReference type="Pfam" id="PF11666">
    <property type="entry name" value="DUF2933"/>
    <property type="match status" value="1"/>
</dbReference>
<gene>
    <name evidence="2" type="ORF">ARD30_20650</name>
</gene>
<name>A0A0Q3I1X9_9HYPH</name>
<sequence>MHTTPTPAPESPRTWRTLLINTPLGWVCSLALAALGIYLLANHGGHIVSALPYLLLLACPLMHLFMHGGHGHQHDKRE</sequence>
<accession>A0A0Q3I1X9</accession>
<feature type="transmembrane region" description="Helical" evidence="1">
    <location>
        <begin position="47"/>
        <end position="66"/>
    </location>
</feature>
<dbReference type="InterPro" id="IPR021682">
    <property type="entry name" value="DUF2933"/>
</dbReference>
<keyword evidence="1" id="KW-1133">Transmembrane helix</keyword>
<dbReference type="EMBL" id="LMAR01000061">
    <property type="protein sequence ID" value="KQK28749.1"/>
    <property type="molecule type" value="Genomic_DNA"/>
</dbReference>
<keyword evidence="3" id="KW-1185">Reference proteome</keyword>
<dbReference type="STRING" id="53254.SAMN05660750_00207"/>
<dbReference type="AlphaFoldDB" id="A0A0Q3I1X9"/>
<reference evidence="2 3" key="1">
    <citation type="submission" date="2015-10" db="EMBL/GenBank/DDBJ databases">
        <title>Draft genome of Bosea thiooxidans.</title>
        <authorList>
            <person name="Wang X."/>
        </authorList>
    </citation>
    <scope>NUCLEOTIDE SEQUENCE [LARGE SCALE GENOMIC DNA]</scope>
    <source>
        <strain evidence="2 3">CGMCC 9174</strain>
    </source>
</reference>
<protein>
    <recommendedName>
        <fullName evidence="4">DUF2933 domain-containing protein</fullName>
    </recommendedName>
</protein>
<proteinExistence type="predicted"/>
<evidence type="ECO:0000256" key="1">
    <source>
        <dbReference type="SAM" id="Phobius"/>
    </source>
</evidence>
<dbReference type="RefSeq" id="WP_055729979.1">
    <property type="nucleotide sequence ID" value="NZ_LMAR01000061.1"/>
</dbReference>
<keyword evidence="1" id="KW-0472">Membrane</keyword>
<evidence type="ECO:0008006" key="4">
    <source>
        <dbReference type="Google" id="ProtNLM"/>
    </source>
</evidence>
<organism evidence="2 3">
    <name type="scientific">Bosea thiooxidans</name>
    <dbReference type="NCBI Taxonomy" id="53254"/>
    <lineage>
        <taxon>Bacteria</taxon>
        <taxon>Pseudomonadati</taxon>
        <taxon>Pseudomonadota</taxon>
        <taxon>Alphaproteobacteria</taxon>
        <taxon>Hyphomicrobiales</taxon>
        <taxon>Boseaceae</taxon>
        <taxon>Bosea</taxon>
    </lineage>
</organism>
<dbReference type="Proteomes" id="UP000051562">
    <property type="component" value="Unassembled WGS sequence"/>
</dbReference>
<evidence type="ECO:0000313" key="3">
    <source>
        <dbReference type="Proteomes" id="UP000051562"/>
    </source>
</evidence>
<keyword evidence="1" id="KW-0812">Transmembrane</keyword>
<evidence type="ECO:0000313" key="2">
    <source>
        <dbReference type="EMBL" id="KQK28749.1"/>
    </source>
</evidence>
<comment type="caution">
    <text evidence="2">The sequence shown here is derived from an EMBL/GenBank/DDBJ whole genome shotgun (WGS) entry which is preliminary data.</text>
</comment>